<name>A0A9P6B602_9AGAM</name>
<dbReference type="AlphaFoldDB" id="A0A9P6B602"/>
<reference evidence="1" key="1">
    <citation type="journal article" date="2020" name="Nat. Commun.">
        <title>Large-scale genome sequencing of mycorrhizal fungi provides insights into the early evolution of symbiotic traits.</title>
        <authorList>
            <person name="Miyauchi S."/>
            <person name="Kiss E."/>
            <person name="Kuo A."/>
            <person name="Drula E."/>
            <person name="Kohler A."/>
            <person name="Sanchez-Garcia M."/>
            <person name="Morin E."/>
            <person name="Andreopoulos B."/>
            <person name="Barry K.W."/>
            <person name="Bonito G."/>
            <person name="Buee M."/>
            <person name="Carver A."/>
            <person name="Chen C."/>
            <person name="Cichocki N."/>
            <person name="Clum A."/>
            <person name="Culley D."/>
            <person name="Crous P.W."/>
            <person name="Fauchery L."/>
            <person name="Girlanda M."/>
            <person name="Hayes R.D."/>
            <person name="Keri Z."/>
            <person name="LaButti K."/>
            <person name="Lipzen A."/>
            <person name="Lombard V."/>
            <person name="Magnuson J."/>
            <person name="Maillard F."/>
            <person name="Murat C."/>
            <person name="Nolan M."/>
            <person name="Ohm R.A."/>
            <person name="Pangilinan J."/>
            <person name="Pereira M.F."/>
            <person name="Perotto S."/>
            <person name="Peter M."/>
            <person name="Pfister S."/>
            <person name="Riley R."/>
            <person name="Sitrit Y."/>
            <person name="Stielow J.B."/>
            <person name="Szollosi G."/>
            <person name="Zifcakova L."/>
            <person name="Stursova M."/>
            <person name="Spatafora J.W."/>
            <person name="Tedersoo L."/>
            <person name="Vaario L.M."/>
            <person name="Yamada A."/>
            <person name="Yan M."/>
            <person name="Wang P."/>
            <person name="Xu J."/>
            <person name="Bruns T."/>
            <person name="Baldrian P."/>
            <person name="Vilgalys R."/>
            <person name="Dunand C."/>
            <person name="Henrissat B."/>
            <person name="Grigoriev I.V."/>
            <person name="Hibbett D."/>
            <person name="Nagy L.G."/>
            <person name="Martin F.M."/>
        </authorList>
    </citation>
    <scope>NUCLEOTIDE SEQUENCE</scope>
    <source>
        <strain evidence="1">UP504</strain>
    </source>
</reference>
<evidence type="ECO:0000313" key="2">
    <source>
        <dbReference type="Proteomes" id="UP000886523"/>
    </source>
</evidence>
<protein>
    <submittedName>
        <fullName evidence="1">Uncharacterized protein</fullName>
    </submittedName>
</protein>
<comment type="caution">
    <text evidence="1">The sequence shown here is derived from an EMBL/GenBank/DDBJ whole genome shotgun (WGS) entry which is preliminary data.</text>
</comment>
<feature type="non-terminal residue" evidence="1">
    <location>
        <position position="86"/>
    </location>
</feature>
<accession>A0A9P6B602</accession>
<evidence type="ECO:0000313" key="1">
    <source>
        <dbReference type="EMBL" id="KAF9518291.1"/>
    </source>
</evidence>
<proteinExistence type="predicted"/>
<sequence>MGAPSSKGPLRVRGWIVQALLLQAGRLWSRFNIALDYPFPLPLPIADFEPIVEGSFGLKQTQILLVHTSDPNPSGLSYVAWTLLRR</sequence>
<dbReference type="EMBL" id="MU128926">
    <property type="protein sequence ID" value="KAF9518291.1"/>
    <property type="molecule type" value="Genomic_DNA"/>
</dbReference>
<keyword evidence="2" id="KW-1185">Reference proteome</keyword>
<dbReference type="Proteomes" id="UP000886523">
    <property type="component" value="Unassembled WGS sequence"/>
</dbReference>
<gene>
    <name evidence="1" type="ORF">BS47DRAFT_1338575</name>
</gene>
<organism evidence="1 2">
    <name type="scientific">Hydnum rufescens UP504</name>
    <dbReference type="NCBI Taxonomy" id="1448309"/>
    <lineage>
        <taxon>Eukaryota</taxon>
        <taxon>Fungi</taxon>
        <taxon>Dikarya</taxon>
        <taxon>Basidiomycota</taxon>
        <taxon>Agaricomycotina</taxon>
        <taxon>Agaricomycetes</taxon>
        <taxon>Cantharellales</taxon>
        <taxon>Hydnaceae</taxon>
        <taxon>Hydnum</taxon>
    </lineage>
</organism>